<dbReference type="Proteomes" id="UP000011728">
    <property type="component" value="Chromosome"/>
</dbReference>
<dbReference type="EMBL" id="CP004121">
    <property type="protein sequence ID" value="AGF58581.1"/>
    <property type="molecule type" value="Genomic_DNA"/>
</dbReference>
<dbReference type="InterPro" id="IPR045394">
    <property type="entry name" value="Abhydrolase_dom"/>
</dbReference>
<evidence type="ECO:0000313" key="2">
    <source>
        <dbReference type="EMBL" id="AGF58581.1"/>
    </source>
</evidence>
<proteinExistence type="predicted"/>
<dbReference type="RefSeq" id="WP_015394890.1">
    <property type="nucleotide sequence ID" value="NC_020291.1"/>
</dbReference>
<evidence type="ECO:0000259" key="1">
    <source>
        <dbReference type="Pfam" id="PF20091"/>
    </source>
</evidence>
<gene>
    <name evidence="2" type="ORF">Cspa_c48280</name>
</gene>
<organism evidence="2 3">
    <name type="scientific">Clostridium saccharoperbutylacetonicum N1-4(HMT)</name>
    <dbReference type="NCBI Taxonomy" id="931276"/>
    <lineage>
        <taxon>Bacteria</taxon>
        <taxon>Bacillati</taxon>
        <taxon>Bacillota</taxon>
        <taxon>Clostridia</taxon>
        <taxon>Eubacteriales</taxon>
        <taxon>Clostridiaceae</taxon>
        <taxon>Clostridium</taxon>
    </lineage>
</organism>
<reference evidence="2 3" key="1">
    <citation type="submission" date="2013-02" db="EMBL/GenBank/DDBJ databases">
        <title>Genome sequence of Clostridium saccharoperbutylacetonicum N1-4(HMT).</title>
        <authorList>
            <person name="Poehlein A."/>
            <person name="Daniel R."/>
        </authorList>
    </citation>
    <scope>NUCLEOTIDE SEQUENCE [LARGE SCALE GENOMIC DNA]</scope>
    <source>
        <strain evidence="3">N1-4(HMT)</strain>
    </source>
</reference>
<sequence>MINKIKQLSITDTNYPFATAEKYCELSQKGYEETEYFMYGTANVYRSIDKNEKVEVATEDAPYINRFVVRGPKNPEACSGNVVIEIINPTSFMEIDRMWILGHKEFIRNGDIYIGITSKPNTIKKMLEFNEERYESLSWKNPTPEIPFSFEIEEALKRKNILPDIDLTYETGLFWDMLTDLAWLIRSDEEKNPLLKYPRKHLYLTGWSQSACYLFRYVNSFAYRPEVSKGSAVFDGYLTGGGVRNLIIPVNQYELLKEYDYKLSRIEKVSEPFIAVQTESENGRFESWRTMRQDSDSPDFKYRLYEVTGASHDTMYSYVNYYQNDPDLKRINHLPKYIGKHEEGNDYPSQIFFAAAFRNLFHWVRTGVAPNHCKRIKVDADGENCKDAFGNALGGLRSCLLNYPTGRYNSTSNIEVGMSFVDLDSDKDGLFGYQEAFSSGMLKELYGDIENYRKLITLDTEEQISKGFICKEDAEELIEIAIGLARKRGLK</sequence>
<dbReference type="AlphaFoldDB" id="M1MVA6"/>
<dbReference type="STRING" id="36745.CLSAP_45950"/>
<dbReference type="HOGENOM" id="CLU_040631_0_0_9"/>
<feature type="domain" description="Alpha/beta hydrolase" evidence="1">
    <location>
        <begin position="11"/>
        <end position="478"/>
    </location>
</feature>
<protein>
    <recommendedName>
        <fullName evidence="1">Alpha/beta hydrolase domain-containing protein</fullName>
    </recommendedName>
</protein>
<dbReference type="Pfam" id="PF20091">
    <property type="entry name" value="Abhydrolase_10"/>
    <property type="match status" value="1"/>
</dbReference>
<dbReference type="PATRIC" id="fig|931276.5.peg.4870"/>
<dbReference type="eggNOG" id="ENOG502Z97Z">
    <property type="taxonomic scope" value="Bacteria"/>
</dbReference>
<evidence type="ECO:0000313" key="3">
    <source>
        <dbReference type="Proteomes" id="UP000011728"/>
    </source>
</evidence>
<dbReference type="KEGG" id="csr:Cspa_c48280"/>
<dbReference type="OrthoDB" id="1971292at2"/>
<accession>M1MVA6</accession>
<keyword evidence="3" id="KW-1185">Reference proteome</keyword>
<name>M1MVA6_9CLOT</name>